<protein>
    <submittedName>
        <fullName evidence="1">Uncharacterized protein</fullName>
    </submittedName>
</protein>
<reference evidence="1" key="1">
    <citation type="journal article" date="2015" name="Nature">
        <title>Complex archaea that bridge the gap between prokaryotes and eukaryotes.</title>
        <authorList>
            <person name="Spang A."/>
            <person name="Saw J.H."/>
            <person name="Jorgensen S.L."/>
            <person name="Zaremba-Niedzwiedzka K."/>
            <person name="Martijn J."/>
            <person name="Lind A.E."/>
            <person name="van Eijk R."/>
            <person name="Schleper C."/>
            <person name="Guy L."/>
            <person name="Ettema T.J."/>
        </authorList>
    </citation>
    <scope>NUCLEOTIDE SEQUENCE</scope>
</reference>
<comment type="caution">
    <text evidence="1">The sequence shown here is derived from an EMBL/GenBank/DDBJ whole genome shotgun (WGS) entry which is preliminary data.</text>
</comment>
<dbReference type="EMBL" id="LAZR01005255">
    <property type="protein sequence ID" value="KKN01497.1"/>
    <property type="molecule type" value="Genomic_DNA"/>
</dbReference>
<dbReference type="AlphaFoldDB" id="A0A0F9MQ21"/>
<evidence type="ECO:0000313" key="1">
    <source>
        <dbReference type="EMBL" id="KKN01497.1"/>
    </source>
</evidence>
<accession>A0A0F9MQ21</accession>
<proteinExistence type="predicted"/>
<name>A0A0F9MQ21_9ZZZZ</name>
<gene>
    <name evidence="1" type="ORF">LCGC14_1127260</name>
</gene>
<organism evidence="1">
    <name type="scientific">marine sediment metagenome</name>
    <dbReference type="NCBI Taxonomy" id="412755"/>
    <lineage>
        <taxon>unclassified sequences</taxon>
        <taxon>metagenomes</taxon>
        <taxon>ecological metagenomes</taxon>
    </lineage>
</organism>
<sequence>MCLSVVYKGKQKKEFLAKLPDVVTAWGVVSKGGREYVSICNNFRFVAGINEAEQVEVEIETDSIKYTSGFHRLLSRKEAEECFGKLYSSEEIHSCEILKEDIIACGEQASFVTATKQGSHPVIVAKRAKFPKYFGKGD</sequence>